<reference evidence="1" key="1">
    <citation type="submission" date="2020-05" db="EMBL/GenBank/DDBJ databases">
        <authorList>
            <person name="Chiriac C."/>
            <person name="Salcher M."/>
            <person name="Ghai R."/>
            <person name="Kavagutti S V."/>
        </authorList>
    </citation>
    <scope>NUCLEOTIDE SEQUENCE</scope>
</reference>
<name>A0A6J5S6S3_9CAUD</name>
<dbReference type="EMBL" id="LR797341">
    <property type="protein sequence ID" value="CAB4204165.1"/>
    <property type="molecule type" value="Genomic_DNA"/>
</dbReference>
<sequence>MKTFKIVCKETGSIIETFHSLDEAQDALSEYEYQDSKNGVFTEDFYEII</sequence>
<proteinExistence type="predicted"/>
<accession>A0A6J5S6S3</accession>
<organism evidence="1">
    <name type="scientific">uncultured Caudovirales phage</name>
    <dbReference type="NCBI Taxonomy" id="2100421"/>
    <lineage>
        <taxon>Viruses</taxon>
        <taxon>Duplodnaviria</taxon>
        <taxon>Heunggongvirae</taxon>
        <taxon>Uroviricota</taxon>
        <taxon>Caudoviricetes</taxon>
        <taxon>Peduoviridae</taxon>
        <taxon>Maltschvirus</taxon>
        <taxon>Maltschvirus maltsch</taxon>
    </lineage>
</organism>
<protein>
    <submittedName>
        <fullName evidence="1">Uncharacterized protein</fullName>
    </submittedName>
</protein>
<evidence type="ECO:0000313" key="1">
    <source>
        <dbReference type="EMBL" id="CAB4204165.1"/>
    </source>
</evidence>
<gene>
    <name evidence="1" type="ORF">UFOVP1384_32</name>
</gene>